<name>M5FZD1_DACPD</name>
<accession>M5FZD1</accession>
<dbReference type="PANTHER" id="PTHR22893">
    <property type="entry name" value="NADH OXIDOREDUCTASE-RELATED"/>
    <property type="match status" value="1"/>
</dbReference>
<dbReference type="AlphaFoldDB" id="M5FZD1"/>
<dbReference type="InterPro" id="IPR001155">
    <property type="entry name" value="OxRdtase_FMN_N"/>
</dbReference>
<dbReference type="GeneID" id="63685238"/>
<dbReference type="RefSeq" id="XP_040628771.1">
    <property type="nucleotide sequence ID" value="XM_040770176.1"/>
</dbReference>
<dbReference type="OMA" id="WHVGRFS"/>
<feature type="domain" description="NADH:flavin oxidoreductase/NADH oxidase N-terminal" evidence="1">
    <location>
        <begin position="13"/>
        <end position="339"/>
    </location>
</feature>
<dbReference type="InterPro" id="IPR045247">
    <property type="entry name" value="Oye-like"/>
</dbReference>
<dbReference type="Gene3D" id="3.20.20.70">
    <property type="entry name" value="Aldolase class I"/>
    <property type="match status" value="1"/>
</dbReference>
<evidence type="ECO:0000313" key="2">
    <source>
        <dbReference type="EMBL" id="EJU01874.1"/>
    </source>
</evidence>
<keyword evidence="3" id="KW-1185">Reference proteome</keyword>
<dbReference type="HOGENOM" id="CLU_012153_0_0_1"/>
<sequence length="374" mass="41982">MGDAANSLADSLLFTPIRLGNVTLPHRIVMAPLTRNRGYDDHTPSEIALTMYTQRASFPGTLVITEGTFIAKEAGGYRHVPGIYNEKQIAAWKKITDSVHSKGSYMCLQLWALGRAAEPDVAKEEGFEVSSPGDIPLQGASKPYMLTITEVKEWVEKYAQAARNAIAAGFDFVEIHGANGYFIDQFTQDVSNNRTDEYGGSIENRCRFALEVAKAVTDVVGQQRTGLRLSPWGEFLGMRMTNPPATFSYLVRQLKERFPDFAYLHATEPRVQGNVDRETRVEESNDFLREIWRPKVYLTAGGYTENAGDVLPRMGDMLVYGRYFISNPDLPFRLKNGIPFTKYNRATFYLHGPDQPEGYTTYLTAEEQALVSKQ</sequence>
<protein>
    <submittedName>
        <fullName evidence="2">FMN-linked oxidoreductase</fullName>
    </submittedName>
</protein>
<evidence type="ECO:0000259" key="1">
    <source>
        <dbReference type="Pfam" id="PF00724"/>
    </source>
</evidence>
<dbReference type="GO" id="GO:0003959">
    <property type="term" value="F:NADPH dehydrogenase activity"/>
    <property type="evidence" value="ECO:0007669"/>
    <property type="project" value="TreeGrafter"/>
</dbReference>
<dbReference type="InterPro" id="IPR013785">
    <property type="entry name" value="Aldolase_TIM"/>
</dbReference>
<reference evidence="2 3" key="1">
    <citation type="journal article" date="2012" name="Science">
        <title>The Paleozoic origin of enzymatic lignin decomposition reconstructed from 31 fungal genomes.</title>
        <authorList>
            <person name="Floudas D."/>
            <person name="Binder M."/>
            <person name="Riley R."/>
            <person name="Barry K."/>
            <person name="Blanchette R.A."/>
            <person name="Henrissat B."/>
            <person name="Martinez A.T."/>
            <person name="Otillar R."/>
            <person name="Spatafora J.W."/>
            <person name="Yadav J.S."/>
            <person name="Aerts A."/>
            <person name="Benoit I."/>
            <person name="Boyd A."/>
            <person name="Carlson A."/>
            <person name="Copeland A."/>
            <person name="Coutinho P.M."/>
            <person name="de Vries R.P."/>
            <person name="Ferreira P."/>
            <person name="Findley K."/>
            <person name="Foster B."/>
            <person name="Gaskell J."/>
            <person name="Glotzer D."/>
            <person name="Gorecki P."/>
            <person name="Heitman J."/>
            <person name="Hesse C."/>
            <person name="Hori C."/>
            <person name="Igarashi K."/>
            <person name="Jurgens J.A."/>
            <person name="Kallen N."/>
            <person name="Kersten P."/>
            <person name="Kohler A."/>
            <person name="Kuees U."/>
            <person name="Kumar T.K.A."/>
            <person name="Kuo A."/>
            <person name="LaButti K."/>
            <person name="Larrondo L.F."/>
            <person name="Lindquist E."/>
            <person name="Ling A."/>
            <person name="Lombard V."/>
            <person name="Lucas S."/>
            <person name="Lundell T."/>
            <person name="Martin R."/>
            <person name="McLaughlin D.J."/>
            <person name="Morgenstern I."/>
            <person name="Morin E."/>
            <person name="Murat C."/>
            <person name="Nagy L.G."/>
            <person name="Nolan M."/>
            <person name="Ohm R.A."/>
            <person name="Patyshakuliyeva A."/>
            <person name="Rokas A."/>
            <person name="Ruiz-Duenas F.J."/>
            <person name="Sabat G."/>
            <person name="Salamov A."/>
            <person name="Samejima M."/>
            <person name="Schmutz J."/>
            <person name="Slot J.C."/>
            <person name="St John F."/>
            <person name="Stenlid J."/>
            <person name="Sun H."/>
            <person name="Sun S."/>
            <person name="Syed K."/>
            <person name="Tsang A."/>
            <person name="Wiebenga A."/>
            <person name="Young D."/>
            <person name="Pisabarro A."/>
            <person name="Eastwood D.C."/>
            <person name="Martin F."/>
            <person name="Cullen D."/>
            <person name="Grigoriev I.V."/>
            <person name="Hibbett D.S."/>
        </authorList>
    </citation>
    <scope>NUCLEOTIDE SEQUENCE [LARGE SCALE GENOMIC DNA]</scope>
    <source>
        <strain evidence="2 3">DJM-731 SS1</strain>
    </source>
</reference>
<dbReference type="PANTHER" id="PTHR22893:SF91">
    <property type="entry name" value="NADPH DEHYDROGENASE 2-RELATED"/>
    <property type="match status" value="1"/>
</dbReference>
<organism evidence="2 3">
    <name type="scientific">Dacryopinax primogenitus (strain DJM 731)</name>
    <name type="common">Brown rot fungus</name>
    <dbReference type="NCBI Taxonomy" id="1858805"/>
    <lineage>
        <taxon>Eukaryota</taxon>
        <taxon>Fungi</taxon>
        <taxon>Dikarya</taxon>
        <taxon>Basidiomycota</taxon>
        <taxon>Agaricomycotina</taxon>
        <taxon>Dacrymycetes</taxon>
        <taxon>Dacrymycetales</taxon>
        <taxon>Dacrymycetaceae</taxon>
        <taxon>Dacryopinax</taxon>
    </lineage>
</organism>
<dbReference type="Pfam" id="PF00724">
    <property type="entry name" value="Oxidored_FMN"/>
    <property type="match status" value="1"/>
</dbReference>
<dbReference type="GO" id="GO:0010181">
    <property type="term" value="F:FMN binding"/>
    <property type="evidence" value="ECO:0007669"/>
    <property type="project" value="InterPro"/>
</dbReference>
<evidence type="ECO:0000313" key="3">
    <source>
        <dbReference type="Proteomes" id="UP000030653"/>
    </source>
</evidence>
<dbReference type="FunFam" id="3.20.20.70:FF:000138">
    <property type="entry name" value="NADPH dehydrogenase 1"/>
    <property type="match status" value="1"/>
</dbReference>
<dbReference type="CDD" id="cd02933">
    <property type="entry name" value="OYE_like_FMN"/>
    <property type="match status" value="1"/>
</dbReference>
<gene>
    <name evidence="2" type="ORF">DACRYDRAFT_116303</name>
</gene>
<dbReference type="SUPFAM" id="SSF51395">
    <property type="entry name" value="FMN-linked oxidoreductases"/>
    <property type="match status" value="1"/>
</dbReference>
<dbReference type="OrthoDB" id="276546at2759"/>
<dbReference type="STRING" id="1858805.M5FZD1"/>
<dbReference type="EMBL" id="JH795863">
    <property type="protein sequence ID" value="EJU01874.1"/>
    <property type="molecule type" value="Genomic_DNA"/>
</dbReference>
<dbReference type="Proteomes" id="UP000030653">
    <property type="component" value="Unassembled WGS sequence"/>
</dbReference>
<proteinExistence type="predicted"/>